<keyword evidence="13 18" id="KW-0012">Acyltransferase</keyword>
<keyword evidence="7 18" id="KW-0479">Metal-binding</keyword>
<dbReference type="InterPro" id="IPR056729">
    <property type="entry name" value="GMPPB_C"/>
</dbReference>
<keyword evidence="22" id="KW-1185">Reference proteome</keyword>
<dbReference type="GO" id="GO:0006048">
    <property type="term" value="P:UDP-N-acetylglucosamine biosynthetic process"/>
    <property type="evidence" value="ECO:0007669"/>
    <property type="project" value="UniProtKB-UniPathway"/>
</dbReference>
<accession>L0EV11</accession>
<dbReference type="AlphaFoldDB" id="L0EV11"/>
<name>L0EV11_LIBCB</name>
<gene>
    <name evidence="18" type="primary">glmU</name>
    <name evidence="21" type="ordered locus">B488_06880</name>
</gene>
<dbReference type="UniPathway" id="UPA00973"/>
<dbReference type="GO" id="GO:0000902">
    <property type="term" value="P:cell morphogenesis"/>
    <property type="evidence" value="ECO:0007669"/>
    <property type="project" value="UniProtKB-UniRule"/>
</dbReference>
<dbReference type="Proteomes" id="UP000010799">
    <property type="component" value="Chromosome"/>
</dbReference>
<feature type="binding site" evidence="18">
    <location>
        <position position="172"/>
    </location>
    <ligand>
        <name>UDP-N-acetyl-alpha-D-glucosamine</name>
        <dbReference type="ChEBI" id="CHEBI:57705"/>
    </ligand>
</feature>
<dbReference type="SUPFAM" id="SSF53448">
    <property type="entry name" value="Nucleotide-diphospho-sugar transferases"/>
    <property type="match status" value="1"/>
</dbReference>
<comment type="pathway">
    <text evidence="18">Nucleotide-sugar biosynthesis; UDP-N-acetyl-alpha-D-glucosamine biosynthesis; UDP-N-acetyl-alpha-D-glucosamine from N-acetyl-alpha-D-glucosamine 1-phosphate: step 1/1.</text>
</comment>
<comment type="subunit">
    <text evidence="18">Homotrimer.</text>
</comment>
<feature type="binding site" evidence="18">
    <location>
        <position position="143"/>
    </location>
    <ligand>
        <name>UDP-N-acetyl-alpha-D-glucosamine</name>
        <dbReference type="ChEBI" id="CHEBI:57705"/>
    </ligand>
</feature>
<sequence>MKKSCLAIVLAAGKGTRMKSSKFKVLQKIANHPMISHVMEAISDSGIQHVALVVPPHAEEICSAASLKGLVIEHFVQHEQNGTAHAVLEARTAIARGYDEIIILYGDVPLISSKTIQLARAKLSLKDSIVVMGFEAKDPKGYGRLLLENNELIEIREEKDATEDEKKNCFCNSGLMIIKGTKILDWLSKITNNNKNREYYLTDLIKICRLSGENAIAVKVPEDEVLGCNNFLELSVIENIWQSRRRNQLMLSGVNMISPETVFLSYDTTIEQDTIIEPNVIFGCDVVIEQNVKIRAFSYLEGVYVSSGAEVGPFARLRPQSKIGKNTRIGNFCEIKQANIGEGTKINHLSYVGDTFVGKNANIGAGSITCNYDGTKKYNTTIGDNAFIGSNSALIAPVSIGNNAYVASGSVITKNVPENALAFGRMRQTIKENRSLLKQKKQDYTIEKNFKCISKQ</sequence>
<dbReference type="PATRIC" id="fig|1215343.11.peg.708"/>
<feature type="binding site" evidence="18">
    <location>
        <position position="362"/>
    </location>
    <ligand>
        <name>UDP-N-acetyl-alpha-D-glucosamine</name>
        <dbReference type="ChEBI" id="CHEBI:57705"/>
    </ligand>
</feature>
<keyword evidence="14 18" id="KW-0961">Cell wall biogenesis/degradation</keyword>
<evidence type="ECO:0000256" key="15">
    <source>
        <dbReference type="ARBA" id="ARBA00048247"/>
    </source>
</evidence>
<dbReference type="EC" id="2.7.7.23" evidence="18"/>
<dbReference type="GO" id="GO:0009252">
    <property type="term" value="P:peptidoglycan biosynthetic process"/>
    <property type="evidence" value="ECO:0007669"/>
    <property type="project" value="UniProtKB-UniRule"/>
</dbReference>
<feature type="binding site" evidence="18">
    <location>
        <position position="107"/>
    </location>
    <ligand>
        <name>Mg(2+)</name>
        <dbReference type="ChEBI" id="CHEBI:18420"/>
    </ligand>
</feature>
<feature type="binding site" evidence="18">
    <location>
        <position position="408"/>
    </location>
    <ligand>
        <name>acetyl-CoA</name>
        <dbReference type="ChEBI" id="CHEBI:57288"/>
    </ligand>
</feature>
<evidence type="ECO:0000256" key="6">
    <source>
        <dbReference type="ARBA" id="ARBA00022695"/>
    </source>
</evidence>
<feature type="binding site" evidence="18">
    <location>
        <begin position="105"/>
        <end position="107"/>
    </location>
    <ligand>
        <name>UDP-N-acetyl-alpha-D-glucosamine</name>
        <dbReference type="ChEBI" id="CHEBI:57705"/>
    </ligand>
</feature>
<keyword evidence="9 18" id="KW-0460">Magnesium</keyword>
<evidence type="ECO:0000256" key="5">
    <source>
        <dbReference type="ARBA" id="ARBA00022679"/>
    </source>
</evidence>
<comment type="function">
    <text evidence="17 18">Catalyzes the last two sequential reactions in the de novo biosynthetic pathway for UDP-N-acetylglucosamine (UDP-GlcNAc). The C-terminal domain catalyzes the transfer of acetyl group from acetyl coenzyme A to glucosamine-1-phosphate (GlcN-1-P) to produce N-acetylglucosamine-1-phosphate (GlcNAc-1-P), which is converted into UDP-GlcNAc by the transfer of uridine 5-monophosphate (from uridine 5-triphosphate), a reaction catalyzed by the N-terminal domain.</text>
</comment>
<keyword evidence="5 18" id="KW-0808">Transferase</keyword>
<comment type="catalytic activity">
    <reaction evidence="16 18">
        <text>N-acetyl-alpha-D-glucosamine 1-phosphate + UTP + H(+) = UDP-N-acetyl-alpha-D-glucosamine + diphosphate</text>
        <dbReference type="Rhea" id="RHEA:13509"/>
        <dbReference type="ChEBI" id="CHEBI:15378"/>
        <dbReference type="ChEBI" id="CHEBI:33019"/>
        <dbReference type="ChEBI" id="CHEBI:46398"/>
        <dbReference type="ChEBI" id="CHEBI:57705"/>
        <dbReference type="ChEBI" id="CHEBI:57776"/>
        <dbReference type="EC" id="2.7.7.23"/>
    </reaction>
</comment>
<comment type="pathway">
    <text evidence="18">Bacterial outer membrane biogenesis; LPS lipid A biosynthesis.</text>
</comment>
<dbReference type="GO" id="GO:0019134">
    <property type="term" value="F:glucosamine-1-phosphate N-acetyltransferase activity"/>
    <property type="evidence" value="ECO:0007669"/>
    <property type="project" value="UniProtKB-UniRule"/>
</dbReference>
<dbReference type="GO" id="GO:0005737">
    <property type="term" value="C:cytoplasm"/>
    <property type="evidence" value="ECO:0007669"/>
    <property type="project" value="UniProtKB-SubCell"/>
</dbReference>
<evidence type="ECO:0000313" key="21">
    <source>
        <dbReference type="EMBL" id="AGA64680.1"/>
    </source>
</evidence>
<feature type="active site" description="Proton acceptor" evidence="18">
    <location>
        <position position="348"/>
    </location>
</feature>
<dbReference type="GO" id="GO:0003977">
    <property type="term" value="F:UDP-N-acetylglucosamine diphosphorylase activity"/>
    <property type="evidence" value="ECO:0007669"/>
    <property type="project" value="UniProtKB-UniRule"/>
</dbReference>
<dbReference type="GO" id="GO:0008360">
    <property type="term" value="P:regulation of cell shape"/>
    <property type="evidence" value="ECO:0007669"/>
    <property type="project" value="UniProtKB-KW"/>
</dbReference>
<evidence type="ECO:0000256" key="11">
    <source>
        <dbReference type="ARBA" id="ARBA00022984"/>
    </source>
</evidence>
<dbReference type="Pfam" id="PF25087">
    <property type="entry name" value="GMPPB_C"/>
    <property type="match status" value="1"/>
</dbReference>
<dbReference type="GO" id="GO:0000287">
    <property type="term" value="F:magnesium ion binding"/>
    <property type="evidence" value="ECO:0007669"/>
    <property type="project" value="UniProtKB-UniRule"/>
</dbReference>
<dbReference type="CDD" id="cd02540">
    <property type="entry name" value="GT2_GlmU_N_bac"/>
    <property type="match status" value="1"/>
</dbReference>
<feature type="binding site" evidence="18">
    <location>
        <position position="229"/>
    </location>
    <ligand>
        <name>Mg(2+)</name>
        <dbReference type="ChEBI" id="CHEBI:18420"/>
    </ligand>
</feature>
<comment type="similarity">
    <text evidence="3 18">In the N-terminal section; belongs to the N-acetylglucosamine-1-phosphate uridyltransferase family.</text>
</comment>
<dbReference type="InterPro" id="IPR038009">
    <property type="entry name" value="GlmU_C_LbH"/>
</dbReference>
<dbReference type="InterPro" id="IPR018357">
    <property type="entry name" value="Hexapep_transf_CS"/>
</dbReference>
<dbReference type="InterPro" id="IPR011004">
    <property type="entry name" value="Trimer_LpxA-like_sf"/>
</dbReference>
<dbReference type="EC" id="2.3.1.157" evidence="18"/>
<dbReference type="CDD" id="cd03353">
    <property type="entry name" value="LbH_GlmU_C"/>
    <property type="match status" value="1"/>
</dbReference>
<keyword evidence="4 18" id="KW-0963">Cytoplasm</keyword>
<keyword evidence="10 18" id="KW-0133">Cell shape</keyword>
<dbReference type="InterPro" id="IPR050065">
    <property type="entry name" value="GlmU-like"/>
</dbReference>
<dbReference type="UniPathway" id="UPA00113">
    <property type="reaction ID" value="UER00532"/>
</dbReference>
<feature type="region of interest" description="Pyrophosphorylase" evidence="18">
    <location>
        <begin position="1"/>
        <end position="231"/>
    </location>
</feature>
<feature type="binding site" evidence="18">
    <location>
        <position position="157"/>
    </location>
    <ligand>
        <name>UDP-N-acetyl-alpha-D-glucosamine</name>
        <dbReference type="ChEBI" id="CHEBI:57705"/>
    </ligand>
</feature>
<dbReference type="GO" id="GO:0016020">
    <property type="term" value="C:membrane"/>
    <property type="evidence" value="ECO:0007669"/>
    <property type="project" value="GOC"/>
</dbReference>
<dbReference type="InterPro" id="IPR025877">
    <property type="entry name" value="MobA-like_NTP_Trfase"/>
</dbReference>
<evidence type="ECO:0000259" key="19">
    <source>
        <dbReference type="Pfam" id="PF12804"/>
    </source>
</evidence>
<dbReference type="HOGENOM" id="CLU_029499_15_2_5"/>
<dbReference type="SUPFAM" id="SSF51161">
    <property type="entry name" value="Trimeric LpxA-like enzymes"/>
    <property type="match status" value="1"/>
</dbReference>
<comment type="subcellular location">
    <subcellularLocation>
        <location evidence="1 18">Cytoplasm</location>
    </subcellularLocation>
</comment>
<keyword evidence="6 18" id="KW-0548">Nucleotidyltransferase</keyword>
<feature type="binding site" evidence="18">
    <location>
        <position position="24"/>
    </location>
    <ligand>
        <name>UDP-N-acetyl-alpha-D-glucosamine</name>
        <dbReference type="ChEBI" id="CHEBI:57705"/>
    </ligand>
</feature>
<evidence type="ECO:0000259" key="20">
    <source>
        <dbReference type="Pfam" id="PF25087"/>
    </source>
</evidence>
<evidence type="ECO:0000256" key="7">
    <source>
        <dbReference type="ARBA" id="ARBA00022723"/>
    </source>
</evidence>
<feature type="region of interest" description="N-acetyltransferase" evidence="18">
    <location>
        <begin position="253"/>
        <end position="456"/>
    </location>
</feature>
<dbReference type="Pfam" id="PF12804">
    <property type="entry name" value="NTP_transf_3"/>
    <property type="match status" value="1"/>
</dbReference>
<evidence type="ECO:0000256" key="9">
    <source>
        <dbReference type="ARBA" id="ARBA00022842"/>
    </source>
</evidence>
<feature type="binding site" evidence="18">
    <location>
        <position position="229"/>
    </location>
    <ligand>
        <name>UDP-N-acetyl-alpha-D-glucosamine</name>
        <dbReference type="ChEBI" id="CHEBI:57705"/>
    </ligand>
</feature>
<dbReference type="RefSeq" id="WP_015273107.1">
    <property type="nucleotide sequence ID" value="NC_019907.1"/>
</dbReference>
<evidence type="ECO:0000256" key="13">
    <source>
        <dbReference type="ARBA" id="ARBA00023315"/>
    </source>
</evidence>
<evidence type="ECO:0000256" key="8">
    <source>
        <dbReference type="ARBA" id="ARBA00022737"/>
    </source>
</evidence>
<organism evidence="21 22">
    <name type="scientific">Liberibacter crescens (strain BT-1)</name>
    <dbReference type="NCBI Taxonomy" id="1215343"/>
    <lineage>
        <taxon>Bacteria</taxon>
        <taxon>Pseudomonadati</taxon>
        <taxon>Pseudomonadota</taxon>
        <taxon>Alphaproteobacteria</taxon>
        <taxon>Hyphomicrobiales</taxon>
        <taxon>Rhizobiaceae</taxon>
        <taxon>Liberibacter</taxon>
    </lineage>
</organism>
<evidence type="ECO:0000256" key="2">
    <source>
        <dbReference type="ARBA" id="ARBA00007707"/>
    </source>
</evidence>
<keyword evidence="8 18" id="KW-0677">Repeat</keyword>
<dbReference type="STRING" id="1215343.B488_06880"/>
<dbReference type="Pfam" id="PF00132">
    <property type="entry name" value="Hexapep"/>
    <property type="match status" value="2"/>
</dbReference>
<dbReference type="EMBL" id="CP003789">
    <property type="protein sequence ID" value="AGA64680.1"/>
    <property type="molecule type" value="Genomic_DNA"/>
</dbReference>
<feature type="domain" description="MobA-like NTP transferase" evidence="19">
    <location>
        <begin position="7"/>
        <end position="137"/>
    </location>
</feature>
<feature type="binding site" evidence="18">
    <location>
        <position position="318"/>
    </location>
    <ligand>
        <name>UDP-N-acetyl-alpha-D-glucosamine</name>
        <dbReference type="ChEBI" id="CHEBI:57705"/>
    </ligand>
</feature>
<feature type="domain" description="Mannose-1-phosphate guanyltransferase C-terminal" evidence="20">
    <location>
        <begin position="302"/>
        <end position="366"/>
    </location>
</feature>
<evidence type="ECO:0000256" key="3">
    <source>
        <dbReference type="ARBA" id="ARBA00007947"/>
    </source>
</evidence>
<evidence type="ECO:0000256" key="18">
    <source>
        <dbReference type="HAMAP-Rule" id="MF_01631"/>
    </source>
</evidence>
<evidence type="ECO:0000256" key="10">
    <source>
        <dbReference type="ARBA" id="ARBA00022960"/>
    </source>
</evidence>
<feature type="binding site" evidence="18">
    <location>
        <position position="77"/>
    </location>
    <ligand>
        <name>UDP-N-acetyl-alpha-D-glucosamine</name>
        <dbReference type="ChEBI" id="CHEBI:57705"/>
    </ligand>
</feature>
<feature type="binding site" evidence="18">
    <location>
        <position position="336"/>
    </location>
    <ligand>
        <name>UDP-N-acetyl-alpha-D-glucosamine</name>
        <dbReference type="ChEBI" id="CHEBI:57705"/>
    </ligand>
</feature>
<evidence type="ECO:0000256" key="17">
    <source>
        <dbReference type="ARBA" id="ARBA00049628"/>
    </source>
</evidence>
<dbReference type="GO" id="GO:0071555">
    <property type="term" value="P:cell wall organization"/>
    <property type="evidence" value="ECO:0007669"/>
    <property type="project" value="UniProtKB-KW"/>
</dbReference>
<reference evidence="21 22" key="1">
    <citation type="journal article" date="2012" name="Stand. Genomic Sci.">
        <title>Complete genome sequence of Liberibacter crescens BT-1.</title>
        <authorList>
            <person name="Leonard M.T."/>
            <person name="Fagen J.R."/>
            <person name="Davis-Richardson A.G."/>
            <person name="Davis M.J."/>
            <person name="Triplett E.W."/>
        </authorList>
    </citation>
    <scope>NUCLEOTIDE SEQUENCE [LARGE SCALE GENOMIC DNA]</scope>
    <source>
        <strain evidence="21 22">BT-1</strain>
    </source>
</reference>
<evidence type="ECO:0000256" key="16">
    <source>
        <dbReference type="ARBA" id="ARBA00048493"/>
    </source>
</evidence>
<feature type="binding site" evidence="18">
    <location>
        <begin position="371"/>
        <end position="372"/>
    </location>
    <ligand>
        <name>acetyl-CoA</name>
        <dbReference type="ChEBI" id="CHEBI:57288"/>
    </ligand>
</feature>
<dbReference type="PANTHER" id="PTHR43584">
    <property type="entry name" value="NUCLEOTIDYL TRANSFERASE"/>
    <property type="match status" value="1"/>
</dbReference>
<comment type="cofactor">
    <cofactor evidence="18">
        <name>Mg(2+)</name>
        <dbReference type="ChEBI" id="CHEBI:18420"/>
    </cofactor>
    <text evidence="18">Binds 1 Mg(2+) ion per subunit.</text>
</comment>
<feature type="binding site" evidence="18">
    <location>
        <position position="351"/>
    </location>
    <ligand>
        <name>UDP-N-acetyl-alpha-D-glucosamine</name>
        <dbReference type="ChEBI" id="CHEBI:57705"/>
    </ligand>
</feature>
<dbReference type="KEGG" id="lcc:B488_06880"/>
<dbReference type="HAMAP" id="MF_01631">
    <property type="entry name" value="GlmU"/>
    <property type="match status" value="1"/>
</dbReference>
<proteinExistence type="inferred from homology"/>
<feature type="region of interest" description="Linker" evidence="18">
    <location>
        <begin position="232"/>
        <end position="252"/>
    </location>
</feature>
<evidence type="ECO:0000256" key="1">
    <source>
        <dbReference type="ARBA" id="ARBA00004496"/>
    </source>
</evidence>
<keyword evidence="11 18" id="KW-0573">Peptidoglycan synthesis</keyword>
<evidence type="ECO:0000256" key="4">
    <source>
        <dbReference type="ARBA" id="ARBA00022490"/>
    </source>
</evidence>
<feature type="binding site" evidence="18">
    <location>
        <position position="390"/>
    </location>
    <ligand>
        <name>acetyl-CoA</name>
        <dbReference type="ChEBI" id="CHEBI:57288"/>
    </ligand>
</feature>
<evidence type="ECO:0000256" key="12">
    <source>
        <dbReference type="ARBA" id="ARBA00023268"/>
    </source>
</evidence>
<feature type="binding site" evidence="18">
    <location>
        <begin position="10"/>
        <end position="13"/>
    </location>
    <ligand>
        <name>UDP-N-acetyl-alpha-D-glucosamine</name>
        <dbReference type="ChEBI" id="CHEBI:57705"/>
    </ligand>
</feature>
<evidence type="ECO:0000256" key="14">
    <source>
        <dbReference type="ARBA" id="ARBA00023316"/>
    </source>
</evidence>
<dbReference type="InterPro" id="IPR005882">
    <property type="entry name" value="Bifunctional_GlmU"/>
</dbReference>
<feature type="binding site" evidence="18">
    <location>
        <begin position="82"/>
        <end position="83"/>
    </location>
    <ligand>
        <name>UDP-N-acetyl-alpha-D-glucosamine</name>
        <dbReference type="ChEBI" id="CHEBI:57705"/>
    </ligand>
</feature>
<dbReference type="GO" id="GO:0009245">
    <property type="term" value="P:lipid A biosynthetic process"/>
    <property type="evidence" value="ECO:0007669"/>
    <property type="project" value="UniProtKB-UniRule"/>
</dbReference>
<dbReference type="eggNOG" id="COG1207">
    <property type="taxonomic scope" value="Bacteria"/>
</dbReference>
<dbReference type="Gene3D" id="3.90.550.10">
    <property type="entry name" value="Spore Coat Polysaccharide Biosynthesis Protein SpsA, Chain A"/>
    <property type="match status" value="1"/>
</dbReference>
<dbReference type="Gene3D" id="2.160.10.10">
    <property type="entry name" value="Hexapeptide repeat proteins"/>
    <property type="match status" value="1"/>
</dbReference>
<comment type="catalytic activity">
    <reaction evidence="15 18">
        <text>alpha-D-glucosamine 1-phosphate + acetyl-CoA = N-acetyl-alpha-D-glucosamine 1-phosphate + CoA + H(+)</text>
        <dbReference type="Rhea" id="RHEA:13725"/>
        <dbReference type="ChEBI" id="CHEBI:15378"/>
        <dbReference type="ChEBI" id="CHEBI:57287"/>
        <dbReference type="ChEBI" id="CHEBI:57288"/>
        <dbReference type="ChEBI" id="CHEBI:57776"/>
        <dbReference type="ChEBI" id="CHEBI:58516"/>
        <dbReference type="EC" id="2.3.1.157"/>
    </reaction>
</comment>
<feature type="binding site" evidence="18">
    <location>
        <position position="365"/>
    </location>
    <ligand>
        <name>acetyl-CoA</name>
        <dbReference type="ChEBI" id="CHEBI:57288"/>
    </ligand>
</feature>
<dbReference type="InterPro" id="IPR029044">
    <property type="entry name" value="Nucleotide-diphossugar_trans"/>
</dbReference>
<dbReference type="NCBIfam" id="NF010933">
    <property type="entry name" value="PRK14353.1"/>
    <property type="match status" value="1"/>
</dbReference>
<dbReference type="PANTHER" id="PTHR43584:SF3">
    <property type="entry name" value="BIFUNCTIONAL PROTEIN GLMU"/>
    <property type="match status" value="1"/>
</dbReference>
<dbReference type="NCBIfam" id="TIGR01173">
    <property type="entry name" value="glmU"/>
    <property type="match status" value="1"/>
</dbReference>
<feature type="binding site" evidence="18">
    <location>
        <position position="425"/>
    </location>
    <ligand>
        <name>acetyl-CoA</name>
        <dbReference type="ChEBI" id="CHEBI:57288"/>
    </ligand>
</feature>
<evidence type="ECO:0000313" key="22">
    <source>
        <dbReference type="Proteomes" id="UP000010799"/>
    </source>
</evidence>
<comment type="pathway">
    <text evidence="18">Nucleotide-sugar biosynthesis; UDP-N-acetyl-alpha-D-glucosamine biosynthesis; N-acetyl-alpha-D-glucosamine 1-phosphate from alpha-D-glucosamine 6-phosphate (route II): step 2/2.</text>
</comment>
<protein>
    <recommendedName>
        <fullName evidence="18">Bifunctional protein GlmU</fullName>
    </recommendedName>
    <domain>
        <recommendedName>
            <fullName evidence="18">UDP-N-acetylglucosamine pyrophosphorylase</fullName>
            <ecNumber evidence="18">2.7.7.23</ecNumber>
        </recommendedName>
        <alternativeName>
            <fullName evidence="18">N-acetylglucosamine-1-phosphate uridyltransferase</fullName>
        </alternativeName>
    </domain>
    <domain>
        <recommendedName>
            <fullName evidence="18">Glucosamine-1-phosphate N-acetyltransferase</fullName>
            <ecNumber evidence="18">2.3.1.157</ecNumber>
        </recommendedName>
    </domain>
</protein>
<comment type="similarity">
    <text evidence="2 18">In the C-terminal section; belongs to the transferase hexapeptide repeat family.</text>
</comment>
<dbReference type="PROSITE" id="PS00101">
    <property type="entry name" value="HEXAPEP_TRANSFERASES"/>
    <property type="match status" value="1"/>
</dbReference>
<keyword evidence="12 18" id="KW-0511">Multifunctional enzyme</keyword>
<dbReference type="InterPro" id="IPR001451">
    <property type="entry name" value="Hexapep"/>
</dbReference>